<evidence type="ECO:0000313" key="2">
    <source>
        <dbReference type="Proteomes" id="UP001164250"/>
    </source>
</evidence>
<reference evidence="2" key="1">
    <citation type="journal article" date="2023" name="G3 (Bethesda)">
        <title>Genome assembly and association tests identify interacting loci associated with vigor, precocity, and sex in interspecific pistachio rootstocks.</title>
        <authorList>
            <person name="Palmer W."/>
            <person name="Jacygrad E."/>
            <person name="Sagayaradj S."/>
            <person name="Cavanaugh K."/>
            <person name="Han R."/>
            <person name="Bertier L."/>
            <person name="Beede B."/>
            <person name="Kafkas S."/>
            <person name="Golino D."/>
            <person name="Preece J."/>
            <person name="Michelmore R."/>
        </authorList>
    </citation>
    <scope>NUCLEOTIDE SEQUENCE [LARGE SCALE GENOMIC DNA]</scope>
</reference>
<dbReference type="EMBL" id="CM047899">
    <property type="protein sequence ID" value="KAJ0101629.1"/>
    <property type="molecule type" value="Genomic_DNA"/>
</dbReference>
<accession>A0ACC1BRB5</accession>
<evidence type="ECO:0000313" key="1">
    <source>
        <dbReference type="EMBL" id="KAJ0101629.1"/>
    </source>
</evidence>
<proteinExistence type="predicted"/>
<keyword evidence="2" id="KW-1185">Reference proteome</keyword>
<protein>
    <submittedName>
        <fullName evidence="1">Uncharacterized protein</fullName>
    </submittedName>
</protein>
<organism evidence="1 2">
    <name type="scientific">Pistacia atlantica</name>
    <dbReference type="NCBI Taxonomy" id="434234"/>
    <lineage>
        <taxon>Eukaryota</taxon>
        <taxon>Viridiplantae</taxon>
        <taxon>Streptophyta</taxon>
        <taxon>Embryophyta</taxon>
        <taxon>Tracheophyta</taxon>
        <taxon>Spermatophyta</taxon>
        <taxon>Magnoliopsida</taxon>
        <taxon>eudicotyledons</taxon>
        <taxon>Gunneridae</taxon>
        <taxon>Pentapetalae</taxon>
        <taxon>rosids</taxon>
        <taxon>malvids</taxon>
        <taxon>Sapindales</taxon>
        <taxon>Anacardiaceae</taxon>
        <taxon>Pistacia</taxon>
    </lineage>
</organism>
<sequence>MATTKLFLRPNPLPSTIFSSSSIHVLFAKSKFTTTFSLFSAVSATTTTTAITNHSLPYGPSLLKGKTPEFPKQLQDEANPLFDESQFTRIFDIAAVRVPAKDCFALESRLRGHLLNWPRVRNIARVPGDDVDTQFITLLQDNTKNDTDEESLDLLNSVLYRDTLVKSFNIRGFVKFRNLAKISRPKKRKKKEKKGEEEKGKGRKKEFCVVEVVEKESEEMKGLLGEEFRGGEKWKGATRLLLLDEELADKDVEEFPEAIKVVFEEDKSKNRIPTLELVRCRLTLYYDYWQMDEILEALLPEGMIVPSSFETVGHIAHLNLRDEHLPYKNLIAKFWIKTRPKIQTVVNKIDAIHNDYRTMQLEVLAGNHSLVTVVVENGLRFNVDLATVYWNSKLATERQRLLNGFNHKDVVCDVFAGVGPIAISAAKIVKRVYANDLNPYAVDYLERNSVLNKLERKIEVYNMDGRRFIDAMFASDKAQSITQVVMNLPNDAAEFLGVLPNPLPNSLSFYTHDEPAVMFASAFLPHLLTLAMMCLYVFRGIYRDRPKGHKIHIPSNSMFMDSLKLETQNLTFTRYSAELNLSRIRIALSEVAVNVEMRRVRHVAPGKWMLCASFVLPESVAFAKSSLNMK</sequence>
<gene>
    <name evidence="1" type="ORF">Patl1_04515</name>
</gene>
<name>A0ACC1BRB5_9ROSI</name>
<dbReference type="Proteomes" id="UP001164250">
    <property type="component" value="Chromosome 3"/>
</dbReference>
<comment type="caution">
    <text evidence="1">The sequence shown here is derived from an EMBL/GenBank/DDBJ whole genome shotgun (WGS) entry which is preliminary data.</text>
</comment>